<name>A0A4D7K466_9BACT</name>
<keyword evidence="3" id="KW-1003">Cell membrane</keyword>
<evidence type="ECO:0000256" key="2">
    <source>
        <dbReference type="ARBA" id="ARBA00006679"/>
    </source>
</evidence>
<dbReference type="PANTHER" id="PTHR33452:SF1">
    <property type="entry name" value="INNER MEMBRANE PROTEIN YPHA-RELATED"/>
    <property type="match status" value="1"/>
</dbReference>
<protein>
    <recommendedName>
        <fullName evidence="10">DoxX family protein</fullName>
    </recommendedName>
</protein>
<evidence type="ECO:0000256" key="3">
    <source>
        <dbReference type="ARBA" id="ARBA00022475"/>
    </source>
</evidence>
<evidence type="ECO:0008006" key="10">
    <source>
        <dbReference type="Google" id="ProtNLM"/>
    </source>
</evidence>
<evidence type="ECO:0000256" key="1">
    <source>
        <dbReference type="ARBA" id="ARBA00004651"/>
    </source>
</evidence>
<keyword evidence="9" id="KW-1185">Reference proteome</keyword>
<evidence type="ECO:0000256" key="6">
    <source>
        <dbReference type="ARBA" id="ARBA00023136"/>
    </source>
</evidence>
<feature type="transmembrane region" description="Helical" evidence="7">
    <location>
        <begin position="20"/>
        <end position="41"/>
    </location>
</feature>
<keyword evidence="5 7" id="KW-1133">Transmembrane helix</keyword>
<dbReference type="InterPro" id="IPR032808">
    <property type="entry name" value="DoxX"/>
</dbReference>
<accession>A0A4D7K466</accession>
<dbReference type="Proteomes" id="UP000298616">
    <property type="component" value="Chromosome"/>
</dbReference>
<dbReference type="GO" id="GO:0005886">
    <property type="term" value="C:plasma membrane"/>
    <property type="evidence" value="ECO:0007669"/>
    <property type="project" value="UniProtKB-SubCell"/>
</dbReference>
<dbReference type="InterPro" id="IPR051907">
    <property type="entry name" value="DoxX-like_oxidoreductase"/>
</dbReference>
<evidence type="ECO:0000313" key="9">
    <source>
        <dbReference type="Proteomes" id="UP000298616"/>
    </source>
</evidence>
<dbReference type="EMBL" id="CP028923">
    <property type="protein sequence ID" value="QCK15604.1"/>
    <property type="molecule type" value="Genomic_DNA"/>
</dbReference>
<feature type="transmembrane region" description="Helical" evidence="7">
    <location>
        <begin position="86"/>
        <end position="104"/>
    </location>
</feature>
<feature type="transmembrane region" description="Helical" evidence="7">
    <location>
        <begin position="61"/>
        <end position="79"/>
    </location>
</feature>
<dbReference type="Pfam" id="PF07681">
    <property type="entry name" value="DoxX"/>
    <property type="match status" value="1"/>
</dbReference>
<evidence type="ECO:0000256" key="4">
    <source>
        <dbReference type="ARBA" id="ARBA00022692"/>
    </source>
</evidence>
<keyword evidence="6 7" id="KW-0472">Membrane</keyword>
<comment type="similarity">
    <text evidence="2">Belongs to the DoxX family.</text>
</comment>
<organism evidence="8 9">
    <name type="scientific">Mangrovivirga cuniculi</name>
    <dbReference type="NCBI Taxonomy" id="2715131"/>
    <lineage>
        <taxon>Bacteria</taxon>
        <taxon>Pseudomonadati</taxon>
        <taxon>Bacteroidota</taxon>
        <taxon>Cytophagia</taxon>
        <taxon>Cytophagales</taxon>
        <taxon>Mangrovivirgaceae</taxon>
        <taxon>Mangrovivirga</taxon>
    </lineage>
</organism>
<evidence type="ECO:0000313" key="8">
    <source>
        <dbReference type="EMBL" id="QCK15604.1"/>
    </source>
</evidence>
<feature type="transmembrane region" description="Helical" evidence="7">
    <location>
        <begin position="124"/>
        <end position="144"/>
    </location>
</feature>
<dbReference type="KEGG" id="fpf:DCC35_13035"/>
<evidence type="ECO:0000256" key="7">
    <source>
        <dbReference type="SAM" id="Phobius"/>
    </source>
</evidence>
<dbReference type="PANTHER" id="PTHR33452">
    <property type="entry name" value="OXIDOREDUCTASE CATD-RELATED"/>
    <property type="match status" value="1"/>
</dbReference>
<evidence type="ECO:0000256" key="5">
    <source>
        <dbReference type="ARBA" id="ARBA00022989"/>
    </source>
</evidence>
<keyword evidence="4 7" id="KW-0812">Transmembrane</keyword>
<reference evidence="8 9" key="1">
    <citation type="submission" date="2018-04" db="EMBL/GenBank/DDBJ databases">
        <title>Complete genome uncultured novel isolate.</title>
        <authorList>
            <person name="Merlino G."/>
        </authorList>
    </citation>
    <scope>NUCLEOTIDE SEQUENCE [LARGE SCALE GENOMIC DNA]</scope>
    <source>
        <strain evidence="9">R1DC9</strain>
    </source>
</reference>
<dbReference type="OrthoDB" id="346004at2"/>
<dbReference type="AlphaFoldDB" id="A0A4D7K466"/>
<gene>
    <name evidence="8" type="ORF">DCC35_13035</name>
</gene>
<sequence length="153" mass="16903">MNDMMINKILNTESNWGALIARLTLGIILFPHGAQKMLGWFGGYGYLGTMDAFTNQMDLPWIVAFAVIMIEFFGSIFLILGFASRLWSLAITGLFTGIIFTTHLEHGFFMNWFGNQAGEGYEYALLVIGLSVSVLLSGGGKYAVDSQLSKQLK</sequence>
<comment type="subcellular location">
    <subcellularLocation>
        <location evidence="1">Cell membrane</location>
        <topology evidence="1">Multi-pass membrane protein</topology>
    </subcellularLocation>
</comment>
<proteinExistence type="inferred from homology"/>